<feature type="domain" description="Sulfotransferase" evidence="3">
    <location>
        <begin position="4"/>
        <end position="217"/>
    </location>
</feature>
<dbReference type="Gene3D" id="3.40.50.300">
    <property type="entry name" value="P-loop containing nucleotide triphosphate hydrolases"/>
    <property type="match status" value="1"/>
</dbReference>
<keyword evidence="2" id="KW-0325">Glycoprotein</keyword>
<dbReference type="Proteomes" id="UP000680365">
    <property type="component" value="Unassembled WGS sequence"/>
</dbReference>
<protein>
    <submittedName>
        <fullName evidence="4">Sulfotransferase</fullName>
    </submittedName>
</protein>
<evidence type="ECO:0000313" key="4">
    <source>
        <dbReference type="EMBL" id="MBS8121548.1"/>
    </source>
</evidence>
<dbReference type="InterPro" id="IPR000863">
    <property type="entry name" value="Sulfotransferase_dom"/>
</dbReference>
<dbReference type="EMBL" id="JAEDAM010000004">
    <property type="protein sequence ID" value="MBS8121548.1"/>
    <property type="molecule type" value="Genomic_DNA"/>
</dbReference>
<dbReference type="InterPro" id="IPR037359">
    <property type="entry name" value="NST/OST"/>
</dbReference>
<sequence length="320" mass="38185">MPKPNFFIIGEPKCGTTILHNYLSNHKDIFMSKTKEPHYFNTDHHQEAIQLNGEGKTKNSIFRYINKEDYLSLFEQANKEQKIIGESSTNYAYSKLAAKEIYNFNHNPKLLFCIREPLSFLQSWHSQIYKTGSEFIENFEEALISEKDRKKGKKIGKRTKYSSLLYYSEWIKFTEHLQRYLDYFPKEQIKVVIYEEFKKDNQKTIDEITDFLGVDRMKIDYKQANITPKTKLTKFLKSKNIFRRFFGKILPLSFRKKWGIFVDYIDSKIDKKTNTLSLDAKTKLMKQFKPEVEKINDLLHKHNLIDPEIDLVKYWGYDKV</sequence>
<evidence type="ECO:0000256" key="1">
    <source>
        <dbReference type="ARBA" id="ARBA00022679"/>
    </source>
</evidence>
<keyword evidence="5" id="KW-1185">Reference proteome</keyword>
<comment type="caution">
    <text evidence="4">The sequence shown here is derived from an EMBL/GenBank/DDBJ whole genome shotgun (WGS) entry which is preliminary data.</text>
</comment>
<keyword evidence="1" id="KW-0808">Transferase</keyword>
<dbReference type="PANTHER" id="PTHR10605">
    <property type="entry name" value="HEPARAN SULFATE SULFOTRANSFERASE"/>
    <property type="match status" value="1"/>
</dbReference>
<dbReference type="Pfam" id="PF00685">
    <property type="entry name" value="Sulfotransfer_1"/>
    <property type="match status" value="1"/>
</dbReference>
<proteinExistence type="predicted"/>
<gene>
    <name evidence="4" type="ORF">VAMP_7n63</name>
</gene>
<organism evidence="4 5">
    <name type="scientific">Candidatus Vampirococcus lugosii</name>
    <dbReference type="NCBI Taxonomy" id="2789015"/>
    <lineage>
        <taxon>Bacteria</taxon>
        <taxon>Candidatus Absconditibacteriota</taxon>
        <taxon>Vampirococcus</taxon>
    </lineage>
</organism>
<evidence type="ECO:0000313" key="5">
    <source>
        <dbReference type="Proteomes" id="UP000680365"/>
    </source>
</evidence>
<evidence type="ECO:0000259" key="3">
    <source>
        <dbReference type="Pfam" id="PF00685"/>
    </source>
</evidence>
<dbReference type="InterPro" id="IPR027417">
    <property type="entry name" value="P-loop_NTPase"/>
</dbReference>
<dbReference type="PANTHER" id="PTHR10605:SF56">
    <property type="entry name" value="BIFUNCTIONAL HEPARAN SULFATE N-DEACETYLASE_N-SULFOTRANSFERASE"/>
    <property type="match status" value="1"/>
</dbReference>
<reference evidence="4 5" key="1">
    <citation type="journal article" date="2021" name="Nat. Commun.">
        <title>Reductive evolution and unique predatory mode in the CPR bacterium Vampirococcus lugosii.</title>
        <authorList>
            <person name="Moreira D."/>
            <person name="Zivanovic Y."/>
            <person name="Lopez-Archilla A.I."/>
            <person name="Iniesto M."/>
            <person name="Lopez-Garcia P."/>
        </authorList>
    </citation>
    <scope>NUCLEOTIDE SEQUENCE [LARGE SCALE GENOMIC DNA]</scope>
    <source>
        <strain evidence="4">Chiprana</strain>
    </source>
</reference>
<dbReference type="RefSeq" id="WP_213348153.1">
    <property type="nucleotide sequence ID" value="NZ_JAEDAM010000004.1"/>
</dbReference>
<accession>A0ABS5QK09</accession>
<evidence type="ECO:0000256" key="2">
    <source>
        <dbReference type="ARBA" id="ARBA00023180"/>
    </source>
</evidence>
<name>A0ABS5QK09_9BACT</name>
<dbReference type="SUPFAM" id="SSF52540">
    <property type="entry name" value="P-loop containing nucleoside triphosphate hydrolases"/>
    <property type="match status" value="1"/>
</dbReference>